<name>A0A9N9IEU7_9GLOM</name>
<organism evidence="2 3">
    <name type="scientific">Funneliformis caledonium</name>
    <dbReference type="NCBI Taxonomy" id="1117310"/>
    <lineage>
        <taxon>Eukaryota</taxon>
        <taxon>Fungi</taxon>
        <taxon>Fungi incertae sedis</taxon>
        <taxon>Mucoromycota</taxon>
        <taxon>Glomeromycotina</taxon>
        <taxon>Glomeromycetes</taxon>
        <taxon>Glomerales</taxon>
        <taxon>Glomeraceae</taxon>
        <taxon>Funneliformis</taxon>
    </lineage>
</organism>
<dbReference type="InterPro" id="IPR001245">
    <property type="entry name" value="Ser-Thr/Tyr_kinase_cat_dom"/>
</dbReference>
<dbReference type="PANTHER" id="PTHR44329">
    <property type="entry name" value="SERINE/THREONINE-PROTEIN KINASE TNNI3K-RELATED"/>
    <property type="match status" value="1"/>
</dbReference>
<evidence type="ECO:0000259" key="1">
    <source>
        <dbReference type="PROSITE" id="PS50011"/>
    </source>
</evidence>
<dbReference type="EMBL" id="CAJVPQ010012518">
    <property type="protein sequence ID" value="CAG8731952.1"/>
    <property type="molecule type" value="Genomic_DNA"/>
</dbReference>
<feature type="domain" description="Protein kinase" evidence="1">
    <location>
        <begin position="1"/>
        <end position="292"/>
    </location>
</feature>
<dbReference type="PROSITE" id="PS00109">
    <property type="entry name" value="PROTEIN_KINASE_TYR"/>
    <property type="match status" value="1"/>
</dbReference>
<dbReference type="InterPro" id="IPR000719">
    <property type="entry name" value="Prot_kinase_dom"/>
</dbReference>
<evidence type="ECO:0000313" key="2">
    <source>
        <dbReference type="EMBL" id="CAG8731952.1"/>
    </source>
</evidence>
<dbReference type="SUPFAM" id="SSF56112">
    <property type="entry name" value="Protein kinase-like (PK-like)"/>
    <property type="match status" value="1"/>
</dbReference>
<keyword evidence="3" id="KW-1185">Reference proteome</keyword>
<dbReference type="PROSITE" id="PS50011">
    <property type="entry name" value="PROTEIN_KINASE_DOM"/>
    <property type="match status" value="1"/>
</dbReference>
<dbReference type="AlphaFoldDB" id="A0A9N9IEU7"/>
<feature type="non-terminal residue" evidence="2">
    <location>
        <position position="292"/>
    </location>
</feature>
<sequence length="292" mass="34480">STAEQVQKITIVSEELNNDSKYECLNTFKASRIEAQSITDPSKGNSHRKVVKKVYKQMDVACRLYILKELQTCKYVINFHGISHVDRENILVYDWADEGSLKEYYENKFKKNDHYSWKSKLQIAHDICRGLNVLCFMGIFHHDVRCENILLTERLEPKITNFEHYRMTCQETTRIKSPMEMYPWMAPEKMRDKPYTHKCEVFRETLDYDFGTSDILNGFRQIIKKDLENLYEKYIKEGFNPKNDDSTTPEMINSKDYGNQLRSDDFKNPAIHPIIPLNEGIIAYKNKEMQKA</sequence>
<dbReference type="InterPro" id="IPR051681">
    <property type="entry name" value="Ser/Thr_Kinases-Pseudokinases"/>
</dbReference>
<dbReference type="Pfam" id="PF07714">
    <property type="entry name" value="PK_Tyr_Ser-Thr"/>
    <property type="match status" value="1"/>
</dbReference>
<dbReference type="GO" id="GO:0004674">
    <property type="term" value="F:protein serine/threonine kinase activity"/>
    <property type="evidence" value="ECO:0007669"/>
    <property type="project" value="TreeGrafter"/>
</dbReference>
<protein>
    <submittedName>
        <fullName evidence="2">3801_t:CDS:1</fullName>
    </submittedName>
</protein>
<dbReference type="InterPro" id="IPR011009">
    <property type="entry name" value="Kinase-like_dom_sf"/>
</dbReference>
<dbReference type="GO" id="GO:0005524">
    <property type="term" value="F:ATP binding"/>
    <property type="evidence" value="ECO:0007669"/>
    <property type="project" value="InterPro"/>
</dbReference>
<dbReference type="Gene3D" id="1.10.510.10">
    <property type="entry name" value="Transferase(Phosphotransferase) domain 1"/>
    <property type="match status" value="1"/>
</dbReference>
<dbReference type="Proteomes" id="UP000789570">
    <property type="component" value="Unassembled WGS sequence"/>
</dbReference>
<dbReference type="OrthoDB" id="2314769at2759"/>
<reference evidence="2" key="1">
    <citation type="submission" date="2021-06" db="EMBL/GenBank/DDBJ databases">
        <authorList>
            <person name="Kallberg Y."/>
            <person name="Tangrot J."/>
            <person name="Rosling A."/>
        </authorList>
    </citation>
    <scope>NUCLEOTIDE SEQUENCE</scope>
    <source>
        <strain evidence="2">UK204</strain>
    </source>
</reference>
<dbReference type="InterPro" id="IPR008266">
    <property type="entry name" value="Tyr_kinase_AS"/>
</dbReference>
<accession>A0A9N9IEU7</accession>
<comment type="caution">
    <text evidence="2">The sequence shown here is derived from an EMBL/GenBank/DDBJ whole genome shotgun (WGS) entry which is preliminary data.</text>
</comment>
<evidence type="ECO:0000313" key="3">
    <source>
        <dbReference type="Proteomes" id="UP000789570"/>
    </source>
</evidence>
<proteinExistence type="predicted"/>
<gene>
    <name evidence="2" type="ORF">FCALED_LOCUS15041</name>
</gene>